<protein>
    <submittedName>
        <fullName evidence="1">Uncharacterized protein</fullName>
    </submittedName>
</protein>
<accession>A0A6H1P4R7</accession>
<evidence type="ECO:0000313" key="1">
    <source>
        <dbReference type="EMBL" id="QIZ08546.1"/>
    </source>
</evidence>
<dbReference type="Proteomes" id="UP000501868">
    <property type="component" value="Chromosome"/>
</dbReference>
<name>A0A6H1P4R7_PRIMG</name>
<proteinExistence type="predicted"/>
<reference evidence="1 2" key="1">
    <citation type="submission" date="2020-04" db="EMBL/GenBank/DDBJ databases">
        <title>Genome-Wide Identification of 5-Methylcytosine Sites in Bacterial Genomes By High-Throughput Sequencing of MspJI Restriction Fragments.</title>
        <authorList>
            <person name="Wu V."/>
        </authorList>
    </citation>
    <scope>NUCLEOTIDE SEQUENCE [LARGE SCALE GENOMIC DNA]</scope>
    <source>
        <strain evidence="1 2">S2</strain>
    </source>
</reference>
<gene>
    <name evidence="1" type="ORF">HFZ78_19030</name>
</gene>
<sequence length="57" mass="6652">MKEYIFLLEEPVGTKEIKILASGMMDAFKKAKEFRKNIVQDTKLKVNMILKGVRYTD</sequence>
<dbReference type="EMBL" id="CP051128">
    <property type="protein sequence ID" value="QIZ08546.1"/>
    <property type="molecule type" value="Genomic_DNA"/>
</dbReference>
<dbReference type="AlphaFoldDB" id="A0A6H1P4R7"/>
<evidence type="ECO:0000313" key="2">
    <source>
        <dbReference type="Proteomes" id="UP000501868"/>
    </source>
</evidence>
<reference evidence="1 2" key="2">
    <citation type="submission" date="2020-04" db="EMBL/GenBank/DDBJ databases">
        <authorList>
            <person name="Fomenkov A."/>
            <person name="Anton B.P."/>
            <person name="Roberts R.J."/>
        </authorList>
    </citation>
    <scope>NUCLEOTIDE SEQUENCE [LARGE SCALE GENOMIC DNA]</scope>
    <source>
        <strain evidence="1 2">S2</strain>
    </source>
</reference>
<organism evidence="1 2">
    <name type="scientific">Priestia megaterium</name>
    <name type="common">Bacillus megaterium</name>
    <dbReference type="NCBI Taxonomy" id="1404"/>
    <lineage>
        <taxon>Bacteria</taxon>
        <taxon>Bacillati</taxon>
        <taxon>Bacillota</taxon>
        <taxon>Bacilli</taxon>
        <taxon>Bacillales</taxon>
        <taxon>Bacillaceae</taxon>
        <taxon>Priestia</taxon>
    </lineage>
</organism>